<reference evidence="3" key="1">
    <citation type="submission" date="2016-11" db="UniProtKB">
        <authorList>
            <consortium name="WormBaseParasite"/>
        </authorList>
    </citation>
    <scope>IDENTIFICATION</scope>
</reference>
<name>A0A1I7ZWD9_9BILA</name>
<dbReference type="GO" id="GO:0016298">
    <property type="term" value="F:lipase activity"/>
    <property type="evidence" value="ECO:0007669"/>
    <property type="project" value="TreeGrafter"/>
</dbReference>
<dbReference type="InterPro" id="IPR002918">
    <property type="entry name" value="Lipase_EstA/Esterase_EstB"/>
</dbReference>
<evidence type="ECO:0000313" key="2">
    <source>
        <dbReference type="Proteomes" id="UP000095287"/>
    </source>
</evidence>
<keyword evidence="2" id="KW-1185">Reference proteome</keyword>
<dbReference type="AlphaFoldDB" id="A0A1I7ZWD9"/>
<keyword evidence="1" id="KW-0732">Signal</keyword>
<proteinExistence type="predicted"/>
<evidence type="ECO:0000313" key="3">
    <source>
        <dbReference type="WBParaSite" id="L893_g30260.t1"/>
    </source>
</evidence>
<dbReference type="InterPro" id="IPR029058">
    <property type="entry name" value="AB_hydrolase_fold"/>
</dbReference>
<sequence>MWTLIFIALFFAYSSLAQKGPLTEDFQSWLRTNGYEGDDFARLDLGDTGSFGGFQQSNQTVRNTPVIFIHGNSDGALDNGQLDQTGWSASIKYFLDHDFSSGELHIRRFVQAVLAYTKSSKVNIIAHSMGVTLARKAVKGGRISAADGNCNLGAPLTSSINVFVALAGANYGMCNCEDAAAFMSPTCNRQNGFWPGDACGINVADCGSAVLAPCVKPPYASFLTDLNSDPTREAKYVFSAWSLMDNMIMYGDQVWGRPTSLIPGSSNRKVYDLYDHFQTKDLTCKDQYSMVVYKSV</sequence>
<feature type="chain" id="PRO_5009313978" evidence="1">
    <location>
        <begin position="18"/>
        <end position="296"/>
    </location>
</feature>
<dbReference type="Gene3D" id="3.40.50.1820">
    <property type="entry name" value="alpha/beta hydrolase"/>
    <property type="match status" value="1"/>
</dbReference>
<accession>A0A1I7ZWD9</accession>
<dbReference type="Proteomes" id="UP000095287">
    <property type="component" value="Unplaced"/>
</dbReference>
<dbReference type="Pfam" id="PF01674">
    <property type="entry name" value="Lipase_2"/>
    <property type="match status" value="1"/>
</dbReference>
<dbReference type="FunFam" id="3.40.50.1820:FF:000191">
    <property type="entry name" value="LIPaSe related"/>
    <property type="match status" value="1"/>
</dbReference>
<dbReference type="PANTHER" id="PTHR32015:SF1">
    <property type="entry name" value="LIPASE"/>
    <property type="match status" value="1"/>
</dbReference>
<feature type="signal peptide" evidence="1">
    <location>
        <begin position="1"/>
        <end position="17"/>
    </location>
</feature>
<dbReference type="PANTHER" id="PTHR32015">
    <property type="entry name" value="FASTING INDUCED LIPASE"/>
    <property type="match status" value="1"/>
</dbReference>
<dbReference type="WBParaSite" id="L893_g30260.t1">
    <property type="protein sequence ID" value="L893_g30260.t1"/>
    <property type="gene ID" value="L893_g30260"/>
</dbReference>
<organism evidence="2 3">
    <name type="scientific">Steinernema glaseri</name>
    <dbReference type="NCBI Taxonomy" id="37863"/>
    <lineage>
        <taxon>Eukaryota</taxon>
        <taxon>Metazoa</taxon>
        <taxon>Ecdysozoa</taxon>
        <taxon>Nematoda</taxon>
        <taxon>Chromadorea</taxon>
        <taxon>Rhabditida</taxon>
        <taxon>Tylenchina</taxon>
        <taxon>Panagrolaimomorpha</taxon>
        <taxon>Strongyloidoidea</taxon>
        <taxon>Steinernematidae</taxon>
        <taxon>Steinernema</taxon>
    </lineage>
</organism>
<protein>
    <submittedName>
        <fullName evidence="3">Lipase</fullName>
    </submittedName>
</protein>
<dbReference type="GO" id="GO:0016042">
    <property type="term" value="P:lipid catabolic process"/>
    <property type="evidence" value="ECO:0007669"/>
    <property type="project" value="InterPro"/>
</dbReference>
<dbReference type="SUPFAM" id="SSF53474">
    <property type="entry name" value="alpha/beta-Hydrolases"/>
    <property type="match status" value="1"/>
</dbReference>
<evidence type="ECO:0000256" key="1">
    <source>
        <dbReference type="SAM" id="SignalP"/>
    </source>
</evidence>